<sequence length="540" mass="60999">MTEPSASQHPRRRRWAPKVRTGCSTCRLRRVKCDETKPSCLKCTTTGRRCDGYAYGLHPAVAAKPATTGIVQPAVKITPPQVDATREEIELFHYFRVVVSGQITGAFDEMSWTDNLLQAIQQQPAIWSACIAASALHRVYIDMPTMKTTVASQRDSLYLMGLKQYHSSLKHIISITQQDIVSLDEQLSILTANLLFLALSWYRGDMVEGFNHLCNGMMLIAQWRLLPLLLESDGSRQNSLLPAESLLLTYMRADNSTMPSRDADKSVLDTIVIPPAVSSKDFASPSDAYFELEFLWNAVLKITRKTSLSSEQADQGPTPDILYTFRPVSQRWGEKLMRFKNSNDYLETYMESIVALKVRHAFIEVLLSLDLNASELGWDAFDKSFSNIVELAETLAKRLEAYISSKQSRSGPASNIVRLAASMTDALGHVAWRCRNYRIRHRALDIIQRIQIKHYPTDNTVLAKISVALVMEEESIWAHPETNGCGCVPRSSICLRHRIVYSRIQWAADGDFLLFLRTMDDISNNRPARSVNVMQWTKAM</sequence>
<dbReference type="SUPFAM" id="SSF57701">
    <property type="entry name" value="Zn2/Cys6 DNA-binding domain"/>
    <property type="match status" value="1"/>
</dbReference>
<dbReference type="GO" id="GO:0003677">
    <property type="term" value="F:DNA binding"/>
    <property type="evidence" value="ECO:0007669"/>
    <property type="project" value="UniProtKB-KW"/>
</dbReference>
<dbReference type="PROSITE" id="PS00463">
    <property type="entry name" value="ZN2_CY6_FUNGAL_1"/>
    <property type="match status" value="1"/>
</dbReference>
<name>A0A0A1TE55_9HYPO</name>
<dbReference type="InterPro" id="IPR036864">
    <property type="entry name" value="Zn2-C6_fun-type_DNA-bd_sf"/>
</dbReference>
<dbReference type="EMBL" id="CDHN01000002">
    <property type="protein sequence ID" value="CEJ85093.1"/>
    <property type="molecule type" value="Genomic_DNA"/>
</dbReference>
<evidence type="ECO:0000259" key="7">
    <source>
        <dbReference type="PROSITE" id="PS50048"/>
    </source>
</evidence>
<reference evidence="8 9" key="1">
    <citation type="journal article" date="2015" name="Genome Announc.">
        <title>Draft Genome Sequence and Gene Annotation of the Entomopathogenic Fungus Verticillium hemipterigenum.</title>
        <authorList>
            <person name="Horn F."/>
            <person name="Habel A."/>
            <person name="Scharf D.H."/>
            <person name="Dworschak J."/>
            <person name="Brakhage A.A."/>
            <person name="Guthke R."/>
            <person name="Hertweck C."/>
            <person name="Linde J."/>
        </authorList>
    </citation>
    <scope>NUCLEOTIDE SEQUENCE [LARGE SCALE GENOMIC DNA]</scope>
</reference>
<dbReference type="PANTHER" id="PTHR36206:SF13">
    <property type="entry name" value="TRANSCRIPTIONAL REGULATORY PROTEIN MOC3"/>
    <property type="match status" value="1"/>
</dbReference>
<keyword evidence="1" id="KW-0479">Metal-binding</keyword>
<evidence type="ECO:0000256" key="2">
    <source>
        <dbReference type="ARBA" id="ARBA00022833"/>
    </source>
</evidence>
<dbReference type="InterPro" id="IPR001138">
    <property type="entry name" value="Zn2Cys6_DnaBD"/>
</dbReference>
<evidence type="ECO:0000256" key="5">
    <source>
        <dbReference type="ARBA" id="ARBA00023163"/>
    </source>
</evidence>
<dbReference type="Proteomes" id="UP000039046">
    <property type="component" value="Unassembled WGS sequence"/>
</dbReference>
<keyword evidence="9" id="KW-1185">Reference proteome</keyword>
<gene>
    <name evidence="8" type="ORF">VHEMI03668</name>
</gene>
<dbReference type="Pfam" id="PF11951">
    <property type="entry name" value="Fungal_trans_2"/>
    <property type="match status" value="1"/>
</dbReference>
<evidence type="ECO:0000313" key="9">
    <source>
        <dbReference type="Proteomes" id="UP000039046"/>
    </source>
</evidence>
<keyword evidence="5" id="KW-0804">Transcription</keyword>
<dbReference type="GO" id="GO:0008270">
    <property type="term" value="F:zinc ion binding"/>
    <property type="evidence" value="ECO:0007669"/>
    <property type="project" value="InterPro"/>
</dbReference>
<keyword evidence="2" id="KW-0862">Zinc</keyword>
<protein>
    <submittedName>
        <fullName evidence="8">Putative C6 zinc finger domain-containing protein</fullName>
    </submittedName>
</protein>
<dbReference type="CDD" id="cd00067">
    <property type="entry name" value="GAL4"/>
    <property type="match status" value="1"/>
</dbReference>
<feature type="domain" description="Zn(2)-C6 fungal-type" evidence="7">
    <location>
        <begin position="22"/>
        <end position="50"/>
    </location>
</feature>
<organism evidence="8 9">
    <name type="scientific">[Torrubiella] hemipterigena</name>
    <dbReference type="NCBI Taxonomy" id="1531966"/>
    <lineage>
        <taxon>Eukaryota</taxon>
        <taxon>Fungi</taxon>
        <taxon>Dikarya</taxon>
        <taxon>Ascomycota</taxon>
        <taxon>Pezizomycotina</taxon>
        <taxon>Sordariomycetes</taxon>
        <taxon>Hypocreomycetidae</taxon>
        <taxon>Hypocreales</taxon>
        <taxon>Clavicipitaceae</taxon>
        <taxon>Clavicipitaceae incertae sedis</taxon>
        <taxon>'Torrubiella' clade</taxon>
    </lineage>
</organism>
<keyword evidence="3" id="KW-0805">Transcription regulation</keyword>
<accession>A0A0A1TE55</accession>
<dbReference type="SMART" id="SM00066">
    <property type="entry name" value="GAL4"/>
    <property type="match status" value="1"/>
</dbReference>
<evidence type="ECO:0000256" key="6">
    <source>
        <dbReference type="ARBA" id="ARBA00023242"/>
    </source>
</evidence>
<dbReference type="GO" id="GO:0000981">
    <property type="term" value="F:DNA-binding transcription factor activity, RNA polymerase II-specific"/>
    <property type="evidence" value="ECO:0007669"/>
    <property type="project" value="InterPro"/>
</dbReference>
<dbReference type="InterPro" id="IPR021858">
    <property type="entry name" value="Fun_TF"/>
</dbReference>
<dbReference type="PROSITE" id="PS50048">
    <property type="entry name" value="ZN2_CY6_FUNGAL_2"/>
    <property type="match status" value="1"/>
</dbReference>
<dbReference type="OrthoDB" id="3145928at2759"/>
<dbReference type="PANTHER" id="PTHR36206">
    <property type="entry name" value="ASPERCRYPTIN BIOSYNTHESIS CLUSTER-SPECIFIC TRANSCRIPTION REGULATOR ATNN-RELATED"/>
    <property type="match status" value="1"/>
</dbReference>
<proteinExistence type="predicted"/>
<evidence type="ECO:0000256" key="3">
    <source>
        <dbReference type="ARBA" id="ARBA00023015"/>
    </source>
</evidence>
<evidence type="ECO:0000256" key="1">
    <source>
        <dbReference type="ARBA" id="ARBA00022723"/>
    </source>
</evidence>
<dbReference type="InterPro" id="IPR052360">
    <property type="entry name" value="Transcr_Regulatory_Proteins"/>
</dbReference>
<dbReference type="AlphaFoldDB" id="A0A0A1TE55"/>
<dbReference type="Gene3D" id="4.10.240.10">
    <property type="entry name" value="Zn(2)-C6 fungal-type DNA-binding domain"/>
    <property type="match status" value="1"/>
</dbReference>
<dbReference type="Pfam" id="PF00172">
    <property type="entry name" value="Zn_clus"/>
    <property type="match status" value="1"/>
</dbReference>
<dbReference type="HOGENOM" id="CLU_011409_6_2_1"/>
<keyword evidence="6" id="KW-0539">Nucleus</keyword>
<keyword evidence="4" id="KW-0238">DNA-binding</keyword>
<evidence type="ECO:0000256" key="4">
    <source>
        <dbReference type="ARBA" id="ARBA00023125"/>
    </source>
</evidence>
<evidence type="ECO:0000313" key="8">
    <source>
        <dbReference type="EMBL" id="CEJ85093.1"/>
    </source>
</evidence>